<dbReference type="EMBL" id="MU157858">
    <property type="protein sequence ID" value="KAF9527812.1"/>
    <property type="molecule type" value="Genomic_DNA"/>
</dbReference>
<dbReference type="AlphaFoldDB" id="A0A9P6EEW4"/>
<evidence type="ECO:0000313" key="2">
    <source>
        <dbReference type="Proteomes" id="UP000807306"/>
    </source>
</evidence>
<proteinExistence type="predicted"/>
<keyword evidence="2" id="KW-1185">Reference proteome</keyword>
<reference evidence="1" key="1">
    <citation type="submission" date="2020-11" db="EMBL/GenBank/DDBJ databases">
        <authorList>
            <consortium name="DOE Joint Genome Institute"/>
            <person name="Ahrendt S."/>
            <person name="Riley R."/>
            <person name="Andreopoulos W."/>
            <person name="Labutti K."/>
            <person name="Pangilinan J."/>
            <person name="Ruiz-Duenas F.J."/>
            <person name="Barrasa J.M."/>
            <person name="Sanchez-Garcia M."/>
            <person name="Camarero S."/>
            <person name="Miyauchi S."/>
            <person name="Serrano A."/>
            <person name="Linde D."/>
            <person name="Babiker R."/>
            <person name="Drula E."/>
            <person name="Ayuso-Fernandez I."/>
            <person name="Pacheco R."/>
            <person name="Padilla G."/>
            <person name="Ferreira P."/>
            <person name="Barriuso J."/>
            <person name="Kellner H."/>
            <person name="Castanera R."/>
            <person name="Alfaro M."/>
            <person name="Ramirez L."/>
            <person name="Pisabarro A.G."/>
            <person name="Kuo A."/>
            <person name="Tritt A."/>
            <person name="Lipzen A."/>
            <person name="He G."/>
            <person name="Yan M."/>
            <person name="Ng V."/>
            <person name="Cullen D."/>
            <person name="Martin F."/>
            <person name="Rosso M.-N."/>
            <person name="Henrissat B."/>
            <person name="Hibbett D."/>
            <person name="Martinez A.T."/>
            <person name="Grigoriev I.V."/>
        </authorList>
    </citation>
    <scope>NUCLEOTIDE SEQUENCE</scope>
    <source>
        <strain evidence="1">CBS 506.95</strain>
    </source>
</reference>
<accession>A0A9P6EEW4</accession>
<gene>
    <name evidence="1" type="ORF">CPB83DRAFT_836386</name>
</gene>
<evidence type="ECO:0000313" key="1">
    <source>
        <dbReference type="EMBL" id="KAF9527812.1"/>
    </source>
</evidence>
<comment type="caution">
    <text evidence="1">The sequence shown here is derived from an EMBL/GenBank/DDBJ whole genome shotgun (WGS) entry which is preliminary data.</text>
</comment>
<protein>
    <submittedName>
        <fullName evidence="1">Uncharacterized protein</fullName>
    </submittedName>
</protein>
<organism evidence="1 2">
    <name type="scientific">Crepidotus variabilis</name>
    <dbReference type="NCBI Taxonomy" id="179855"/>
    <lineage>
        <taxon>Eukaryota</taxon>
        <taxon>Fungi</taxon>
        <taxon>Dikarya</taxon>
        <taxon>Basidiomycota</taxon>
        <taxon>Agaricomycotina</taxon>
        <taxon>Agaricomycetes</taxon>
        <taxon>Agaricomycetidae</taxon>
        <taxon>Agaricales</taxon>
        <taxon>Agaricineae</taxon>
        <taxon>Crepidotaceae</taxon>
        <taxon>Crepidotus</taxon>
    </lineage>
</organism>
<name>A0A9P6EEW4_9AGAR</name>
<sequence>MSEYSGEEDYPKPAFKFVEPRVIAVEQPTLYRRYRGTDGKLVWPENLSSRETVLIKAWNLLASQNPKHSNLYDFIAKYIQEETGQRRTKIQIYHKLLTLKKMRADLRTIPCTGMPKQKKAKLEYRKIASPGVLNSIGLRDFTLSAKPQKTEQTVDSLQQDRPAETQNPILLIDLASASVSKGIGLADVVETQAIQQPFLFINYFGALQQAA</sequence>
<dbReference type="Proteomes" id="UP000807306">
    <property type="component" value="Unassembled WGS sequence"/>
</dbReference>